<evidence type="ECO:0000313" key="2">
    <source>
        <dbReference type="EMBL" id="HIH15799.1"/>
    </source>
</evidence>
<reference evidence="3" key="3">
    <citation type="submission" date="2021-05" db="EMBL/GenBank/DDBJ databases">
        <title>Protein family content uncovers lineage relationships and bacterial pathway maintenance mechanisms in DPANN archaea.</title>
        <authorList>
            <person name="Castelle C.J."/>
            <person name="Meheust R."/>
            <person name="Jaffe A.L."/>
            <person name="Seitz K."/>
            <person name="Gong X."/>
            <person name="Baker B.J."/>
            <person name="Banfield J.F."/>
        </authorList>
    </citation>
    <scope>NUCLEOTIDE SEQUENCE</scope>
    <source>
        <strain evidence="3">RIFCSPLOWO2_01_FULL_58_19</strain>
    </source>
</reference>
<name>A0A7J4JGW3_9ARCH</name>
<dbReference type="InterPro" id="IPR037914">
    <property type="entry name" value="SpoVT-AbrB_sf"/>
</dbReference>
<proteinExistence type="predicted"/>
<dbReference type="Proteomes" id="UP000678237">
    <property type="component" value="Unassembled WGS sequence"/>
</dbReference>
<evidence type="ECO:0000259" key="1">
    <source>
        <dbReference type="SMART" id="SM00966"/>
    </source>
</evidence>
<dbReference type="GO" id="GO:0003677">
    <property type="term" value="F:DNA binding"/>
    <property type="evidence" value="ECO:0007669"/>
    <property type="project" value="UniProtKB-KW"/>
</dbReference>
<feature type="domain" description="SpoVT-AbrB" evidence="1">
    <location>
        <begin position="4"/>
        <end position="49"/>
    </location>
</feature>
<dbReference type="AlphaFoldDB" id="A0A7J4JGW3"/>
<dbReference type="EMBL" id="JAGVWE010000005">
    <property type="protein sequence ID" value="MBS3063427.1"/>
    <property type="molecule type" value="Genomic_DNA"/>
</dbReference>
<reference evidence="3" key="2">
    <citation type="submission" date="2021-03" db="EMBL/GenBank/DDBJ databases">
        <authorList>
            <person name="Jaffe A."/>
        </authorList>
    </citation>
    <scope>NUCLEOTIDE SEQUENCE</scope>
    <source>
        <strain evidence="3">RIFCSPLOWO2_01_FULL_58_19</strain>
    </source>
</reference>
<dbReference type="InterPro" id="IPR007159">
    <property type="entry name" value="SpoVT-AbrB_dom"/>
</dbReference>
<dbReference type="Pfam" id="PF04014">
    <property type="entry name" value="MazE_antitoxin"/>
    <property type="match status" value="1"/>
</dbReference>
<reference evidence="2" key="1">
    <citation type="journal article" date="2020" name="bioRxiv">
        <title>A rank-normalized archaeal taxonomy based on genome phylogeny resolves widespread incomplete and uneven classifications.</title>
        <authorList>
            <person name="Rinke C."/>
            <person name="Chuvochina M."/>
            <person name="Mussig A.J."/>
            <person name="Chaumeil P.-A."/>
            <person name="Waite D.W."/>
            <person name="Whitman W.B."/>
            <person name="Parks D.H."/>
            <person name="Hugenholtz P."/>
        </authorList>
    </citation>
    <scope>NUCLEOTIDE SEQUENCE</scope>
    <source>
        <strain evidence="2">UBA10219</strain>
    </source>
</reference>
<gene>
    <name evidence="2" type="ORF">HA252_00125</name>
    <name evidence="3" type="ORF">J4203_06155</name>
</gene>
<organism evidence="2 4">
    <name type="scientific">Candidatus Iainarchaeum sp</name>
    <dbReference type="NCBI Taxonomy" id="3101447"/>
    <lineage>
        <taxon>Archaea</taxon>
        <taxon>Candidatus Iainarchaeota</taxon>
        <taxon>Candidatus Iainarchaeia</taxon>
        <taxon>Candidatus Iainarchaeales</taxon>
        <taxon>Candidatus Iainarchaeaceae</taxon>
        <taxon>Candidatus Iainarchaeum</taxon>
    </lineage>
</organism>
<protein>
    <submittedName>
        <fullName evidence="2">AbrB/MazE/SpoVT family DNA-binding domain-containing protein</fullName>
    </submittedName>
</protein>
<dbReference type="SMART" id="SM00966">
    <property type="entry name" value="SpoVT_AbrB"/>
    <property type="match status" value="1"/>
</dbReference>
<sequence length="70" mass="7941">MGSMTVSSKFQIVIPKEDRRDLEIKVGDKLVTLKKGNILYVIKVGALKDARGSLKGLDIKDLREKHERFD</sequence>
<dbReference type="EMBL" id="DUGH01000003">
    <property type="protein sequence ID" value="HIH15799.1"/>
    <property type="molecule type" value="Genomic_DNA"/>
</dbReference>
<dbReference type="NCBIfam" id="TIGR01439">
    <property type="entry name" value="lp_hng_hel_AbrB"/>
    <property type="match status" value="1"/>
</dbReference>
<dbReference type="SUPFAM" id="SSF89447">
    <property type="entry name" value="AbrB/MazE/MraZ-like"/>
    <property type="match status" value="1"/>
</dbReference>
<accession>A0A7J4JGW3</accession>
<dbReference type="Proteomes" id="UP000564964">
    <property type="component" value="Unassembled WGS sequence"/>
</dbReference>
<dbReference type="Gene3D" id="2.10.260.10">
    <property type="match status" value="1"/>
</dbReference>
<keyword evidence="2" id="KW-0238">DNA-binding</keyword>
<evidence type="ECO:0000313" key="3">
    <source>
        <dbReference type="EMBL" id="MBS3063427.1"/>
    </source>
</evidence>
<evidence type="ECO:0000313" key="4">
    <source>
        <dbReference type="Proteomes" id="UP000564964"/>
    </source>
</evidence>
<comment type="caution">
    <text evidence="2">The sequence shown here is derived from an EMBL/GenBank/DDBJ whole genome shotgun (WGS) entry which is preliminary data.</text>
</comment>